<comment type="cofactor">
    <cofactor evidence="8">
        <name>Mg(2+)</name>
        <dbReference type="ChEBI" id="CHEBI:18420"/>
    </cofactor>
    <text evidence="8">Binds 1 Mg(2+) ion.</text>
</comment>
<feature type="binding site" evidence="8">
    <location>
        <position position="570"/>
    </location>
    <ligand>
        <name>Zn(2+)</name>
        <dbReference type="ChEBI" id="CHEBI:29105"/>
        <label>2</label>
    </ligand>
</feature>
<evidence type="ECO:0000256" key="4">
    <source>
        <dbReference type="ARBA" id="ARBA00022801"/>
    </source>
</evidence>
<evidence type="ECO:0000256" key="5">
    <source>
        <dbReference type="ARBA" id="ARBA00022833"/>
    </source>
</evidence>
<dbReference type="GO" id="GO:0004035">
    <property type="term" value="F:alkaline phosphatase activity"/>
    <property type="evidence" value="ECO:0007669"/>
    <property type="project" value="TreeGrafter"/>
</dbReference>
<feature type="binding site" evidence="8">
    <location>
        <position position="408"/>
    </location>
    <ligand>
        <name>Mg(2+)</name>
        <dbReference type="ChEBI" id="CHEBI:18420"/>
    </ligand>
</feature>
<dbReference type="InterPro" id="IPR017946">
    <property type="entry name" value="PLC-like_Pdiesterase_TIM-brl"/>
</dbReference>
<organism evidence="10 11">
    <name type="scientific">Pedobacter duraquae</name>
    <dbReference type="NCBI Taxonomy" id="425511"/>
    <lineage>
        <taxon>Bacteria</taxon>
        <taxon>Pseudomonadati</taxon>
        <taxon>Bacteroidota</taxon>
        <taxon>Sphingobacteriia</taxon>
        <taxon>Sphingobacteriales</taxon>
        <taxon>Sphingobacteriaceae</taxon>
        <taxon>Pedobacter</taxon>
    </lineage>
</organism>
<proteinExistence type="inferred from homology"/>
<dbReference type="Gene3D" id="3.40.720.10">
    <property type="entry name" value="Alkaline Phosphatase, subunit A"/>
    <property type="match status" value="1"/>
</dbReference>
<evidence type="ECO:0000256" key="1">
    <source>
        <dbReference type="ARBA" id="ARBA00005984"/>
    </source>
</evidence>
<evidence type="ECO:0000256" key="3">
    <source>
        <dbReference type="ARBA" id="ARBA00022723"/>
    </source>
</evidence>
<feature type="binding site" evidence="8">
    <location>
        <position position="527"/>
    </location>
    <ligand>
        <name>Zn(2+)</name>
        <dbReference type="ChEBI" id="CHEBI:29105"/>
        <label>2</label>
    </ligand>
</feature>
<dbReference type="Gene3D" id="3.20.20.190">
    <property type="entry name" value="Phosphatidylinositol (PI) phosphodiesterase"/>
    <property type="match status" value="1"/>
</dbReference>
<comment type="cofactor">
    <cofactor evidence="8">
        <name>Zn(2+)</name>
        <dbReference type="ChEBI" id="CHEBI:29105"/>
    </cofactor>
    <text evidence="8">Binds 2 Zn(2+) ions.</text>
</comment>
<accession>A0A4R6IIA9</accession>
<feature type="binding site" evidence="8">
    <location>
        <position position="406"/>
    </location>
    <ligand>
        <name>Mg(2+)</name>
        <dbReference type="ChEBI" id="CHEBI:18420"/>
    </ligand>
</feature>
<evidence type="ECO:0000256" key="6">
    <source>
        <dbReference type="ARBA" id="ARBA00022842"/>
    </source>
</evidence>
<sequence>MIDVLPVMPAVLVYIILMKKILITLISLLSFLSTQAQTAIHSALNGHSHNDYNQNIPLLRAYYAGMGSIEADVFLQNGKLLVAHDIKEVTANSTLQKMYLEPIAGFFAKHKGSVYPDQKSKLQLVIDIKENYGAAIPALIEALKPYLEIFDAKHNANAVKIVISGDMPAPADFKKYPDYIYFDGRPETKYTAAELERVAMISGSLSDYTKWNGKGTPTPQDAVKLAALIQQAHHQQKPFRFWATKDSPNTWIELEKLGADWIGTDHPEQLQHFYSERAKTTFINPTKGYAPYRPTYKSDGGLGKVKNVILLIGDGMGLAQIQAALTANFGLLNLTFFKHLGLSRTEASNSDITDSAAGATAFGTGEKTNNRYISVDPAGKALKSIPEVIADYGMKTGIISSGDITDATPAVFYAHQPERSMSREIAADLGTSKVDILVGSNRRSFMEGANQHLLDTLAKKGFTLSRTLKEFEAAKSGKQLVLLDDSVTRPVKAGRGIMLRTSLLKTIDLLSANKRGFFIMAEGAQIDYGGHANDLPYAVTELHDFDQTVAEALRFADQDGETLVIVTADHETGGLSLLDANAKQGTVRGNFSTDDHTNIMVPVFAYGPGAANFIGVYPNTEIFKKIIRTLKR</sequence>
<feature type="active site" description="Phosphoserine intermediate" evidence="7">
    <location>
        <position position="355"/>
    </location>
</feature>
<feature type="binding site" evidence="8">
    <location>
        <position position="314"/>
    </location>
    <ligand>
        <name>Zn(2+)</name>
        <dbReference type="ChEBI" id="CHEBI:29105"/>
        <label>2</label>
    </ligand>
</feature>
<reference evidence="10 11" key="1">
    <citation type="submission" date="2019-03" db="EMBL/GenBank/DDBJ databases">
        <title>Genomic Encyclopedia of Archaeal and Bacterial Type Strains, Phase II (KMG-II): from individual species to whole genera.</title>
        <authorList>
            <person name="Goeker M."/>
        </authorList>
    </citation>
    <scope>NUCLEOTIDE SEQUENCE [LARGE SCALE GENOMIC DNA]</scope>
    <source>
        <strain evidence="10 11">DSM 19034</strain>
    </source>
</reference>
<keyword evidence="5 8" id="KW-0862">Zinc</keyword>
<dbReference type="GO" id="GO:0008081">
    <property type="term" value="F:phosphoric diester hydrolase activity"/>
    <property type="evidence" value="ECO:0007669"/>
    <property type="project" value="InterPro"/>
</dbReference>
<feature type="binding site" evidence="8">
    <location>
        <position position="522"/>
    </location>
    <ligand>
        <name>Mg(2+)</name>
        <dbReference type="ChEBI" id="CHEBI:18420"/>
    </ligand>
</feature>
<dbReference type="InterPro" id="IPR017850">
    <property type="entry name" value="Alkaline_phosphatase_core_sf"/>
</dbReference>
<gene>
    <name evidence="10" type="ORF">CLV32_2762</name>
</gene>
<protein>
    <submittedName>
        <fullName evidence="10">Alkaline phosphatase</fullName>
    </submittedName>
</protein>
<dbReference type="CDD" id="cd08577">
    <property type="entry name" value="PI-PLCc_GDPD_SF_unchar3"/>
    <property type="match status" value="1"/>
</dbReference>
<feature type="binding site" evidence="8">
    <location>
        <position position="314"/>
    </location>
    <ligand>
        <name>Mg(2+)</name>
        <dbReference type="ChEBI" id="CHEBI:18420"/>
    </ligand>
</feature>
<keyword evidence="2" id="KW-0597">Phosphoprotein</keyword>
<comment type="similarity">
    <text evidence="1 9">Belongs to the alkaline phosphatase family.</text>
</comment>
<dbReference type="Proteomes" id="UP000295499">
    <property type="component" value="Unassembled WGS sequence"/>
</dbReference>
<dbReference type="InterPro" id="IPR039559">
    <property type="entry name" value="AIM6_PI-PLC-like_dom"/>
</dbReference>
<comment type="caution">
    <text evidence="10">The sequence shown here is derived from an EMBL/GenBank/DDBJ whole genome shotgun (WGS) entry which is preliminary data.</text>
</comment>
<dbReference type="InterPro" id="IPR001952">
    <property type="entry name" value="Alkaline_phosphatase"/>
</dbReference>
<evidence type="ECO:0000256" key="7">
    <source>
        <dbReference type="PIRSR" id="PIRSR601952-1"/>
    </source>
</evidence>
<keyword evidence="4" id="KW-0378">Hydrolase</keyword>
<dbReference type="EMBL" id="SNWM01000003">
    <property type="protein sequence ID" value="TDO21656.1"/>
    <property type="molecule type" value="Genomic_DNA"/>
</dbReference>
<dbReference type="CDD" id="cd16012">
    <property type="entry name" value="ALP"/>
    <property type="match status" value="1"/>
</dbReference>
<keyword evidence="3 8" id="KW-0479">Metal-binding</keyword>
<name>A0A4R6IIA9_9SPHI</name>
<keyword evidence="6 8" id="KW-0460">Magnesium</keyword>
<dbReference type="PANTHER" id="PTHR11596:SF5">
    <property type="entry name" value="ALKALINE PHOSPHATASE"/>
    <property type="match status" value="1"/>
</dbReference>
<evidence type="ECO:0000256" key="8">
    <source>
        <dbReference type="PIRSR" id="PIRSR601952-2"/>
    </source>
</evidence>
<evidence type="ECO:0000313" key="11">
    <source>
        <dbReference type="Proteomes" id="UP000295499"/>
    </source>
</evidence>
<dbReference type="PANTHER" id="PTHR11596">
    <property type="entry name" value="ALKALINE PHOSPHATASE"/>
    <property type="match status" value="1"/>
</dbReference>
<dbReference type="GO" id="GO:0006629">
    <property type="term" value="P:lipid metabolic process"/>
    <property type="evidence" value="ECO:0007669"/>
    <property type="project" value="InterPro"/>
</dbReference>
<dbReference type="SUPFAM" id="SSF53649">
    <property type="entry name" value="Alkaline phosphatase-like"/>
    <property type="match status" value="1"/>
</dbReference>
<evidence type="ECO:0000313" key="10">
    <source>
        <dbReference type="EMBL" id="TDO21656.1"/>
    </source>
</evidence>
<dbReference type="SUPFAM" id="SSF51695">
    <property type="entry name" value="PLC-like phosphodiesterases"/>
    <property type="match status" value="1"/>
</dbReference>
<dbReference type="InterPro" id="IPR018299">
    <property type="entry name" value="Alkaline_phosphatase_AS"/>
</dbReference>
<dbReference type="GO" id="GO:0046872">
    <property type="term" value="F:metal ion binding"/>
    <property type="evidence" value="ECO:0007669"/>
    <property type="project" value="UniProtKB-KW"/>
</dbReference>
<keyword evidence="11" id="KW-1185">Reference proteome</keyword>
<feature type="binding site" evidence="8">
    <location>
        <position position="531"/>
    </location>
    <ligand>
        <name>Zn(2+)</name>
        <dbReference type="ChEBI" id="CHEBI:29105"/>
        <label>2</label>
    </ligand>
</feature>
<evidence type="ECO:0000256" key="2">
    <source>
        <dbReference type="ARBA" id="ARBA00022553"/>
    </source>
</evidence>
<feature type="binding site" evidence="8">
    <location>
        <position position="569"/>
    </location>
    <ligand>
        <name>Zn(2+)</name>
        <dbReference type="ChEBI" id="CHEBI:29105"/>
        <label>2</label>
    </ligand>
</feature>
<dbReference type="Pfam" id="PF00245">
    <property type="entry name" value="Alk_phosphatase"/>
    <property type="match status" value="1"/>
</dbReference>
<dbReference type="PRINTS" id="PR00113">
    <property type="entry name" value="ALKPHPHTASE"/>
</dbReference>
<evidence type="ECO:0000256" key="9">
    <source>
        <dbReference type="RuleBase" id="RU003946"/>
    </source>
</evidence>
<dbReference type="SMART" id="SM00098">
    <property type="entry name" value="alkPPc"/>
    <property type="match status" value="1"/>
</dbReference>
<dbReference type="AlphaFoldDB" id="A0A4R6IIA9"/>
<dbReference type="PROSITE" id="PS00123">
    <property type="entry name" value="ALKALINE_PHOSPHATASE"/>
    <property type="match status" value="1"/>
</dbReference>